<feature type="transmembrane region" description="Helical" evidence="1">
    <location>
        <begin position="293"/>
        <end position="317"/>
    </location>
</feature>
<proteinExistence type="predicted"/>
<keyword evidence="1" id="KW-0812">Transmembrane</keyword>
<dbReference type="EMBL" id="PCVI01000004">
    <property type="protein sequence ID" value="PIQ70479.1"/>
    <property type="molecule type" value="Genomic_DNA"/>
</dbReference>
<keyword evidence="1" id="KW-0472">Membrane</keyword>
<dbReference type="AlphaFoldDB" id="A0A2H0KGW3"/>
<comment type="caution">
    <text evidence="2">The sequence shown here is derived from an EMBL/GenBank/DDBJ whole genome shotgun (WGS) entry which is preliminary data.</text>
</comment>
<evidence type="ECO:0000313" key="2">
    <source>
        <dbReference type="EMBL" id="PIQ70479.1"/>
    </source>
</evidence>
<organism evidence="2 3">
    <name type="scientific">Candidatus Shapirobacteria bacterium CG11_big_fil_rev_8_21_14_0_20_40_12</name>
    <dbReference type="NCBI Taxonomy" id="1974889"/>
    <lineage>
        <taxon>Bacteria</taxon>
        <taxon>Candidatus Shapironibacteriota</taxon>
    </lineage>
</organism>
<gene>
    <name evidence="2" type="ORF">COV89_00210</name>
</gene>
<dbReference type="Proteomes" id="UP000231371">
    <property type="component" value="Unassembled WGS sequence"/>
</dbReference>
<evidence type="ECO:0000313" key="3">
    <source>
        <dbReference type="Proteomes" id="UP000231371"/>
    </source>
</evidence>
<accession>A0A2H0KGW3</accession>
<keyword evidence="1" id="KW-1133">Transmembrane helix</keyword>
<sequence length="332" mass="36412">MKKFEIFKTLNNLKLNHSFRISNFKFQICVLTVLAGLAFFANNKQVFGQTTQSFTISPPTLKFSLDPGEKAEKSIKITNNTDSAAVFYANIQNFVVTDKNGTPELLPYDAKVDNKYAASSWAAILPDAISIPARATMVTTLYLQIPGDARPGGRYISVAFMPKSTGLTEGTGASVNAVAAVLVYLTVNGPTEESGRITSFTAPGFSQYGPINFKAEVKNTGDIHINPKISIKIKNIFGREVYSTALPSHTNVFPGTFRAYETTWPKKWLLGRYRADLVGFFGQESSLPLSAMVTFWVIPYKIILAAAAAVFLAIILAGRIKNKPSKEIEEEK</sequence>
<evidence type="ECO:0000256" key="1">
    <source>
        <dbReference type="SAM" id="Phobius"/>
    </source>
</evidence>
<name>A0A2H0KGW3_9BACT</name>
<reference evidence="2 3" key="1">
    <citation type="submission" date="2017-09" db="EMBL/GenBank/DDBJ databases">
        <title>Depth-based differentiation of microbial function through sediment-hosted aquifers and enrichment of novel symbionts in the deep terrestrial subsurface.</title>
        <authorList>
            <person name="Probst A.J."/>
            <person name="Ladd B."/>
            <person name="Jarett J.K."/>
            <person name="Geller-Mcgrath D.E."/>
            <person name="Sieber C.M."/>
            <person name="Emerson J.B."/>
            <person name="Anantharaman K."/>
            <person name="Thomas B.C."/>
            <person name="Malmstrom R."/>
            <person name="Stieglmeier M."/>
            <person name="Klingl A."/>
            <person name="Woyke T."/>
            <person name="Ryan C.M."/>
            <person name="Banfield J.F."/>
        </authorList>
    </citation>
    <scope>NUCLEOTIDE SEQUENCE [LARGE SCALE GENOMIC DNA]</scope>
    <source>
        <strain evidence="2">CG11_big_fil_rev_8_21_14_0_20_40_12</strain>
    </source>
</reference>
<evidence type="ECO:0008006" key="4">
    <source>
        <dbReference type="Google" id="ProtNLM"/>
    </source>
</evidence>
<protein>
    <recommendedName>
        <fullName evidence="4">DUF916 domain-containing protein</fullName>
    </recommendedName>
</protein>